<dbReference type="InterPro" id="IPR042098">
    <property type="entry name" value="TauD-like_sf"/>
</dbReference>
<keyword evidence="4" id="KW-0223">Dioxygenase</keyword>
<evidence type="ECO:0000256" key="7">
    <source>
        <dbReference type="SAM" id="MobiDB-lite"/>
    </source>
</evidence>
<evidence type="ECO:0000313" key="10">
    <source>
        <dbReference type="Proteomes" id="UP000308652"/>
    </source>
</evidence>
<dbReference type="Gene3D" id="3.60.130.10">
    <property type="entry name" value="Clavaminate synthase-like"/>
    <property type="match status" value="1"/>
</dbReference>
<proteinExistence type="inferred from homology"/>
<evidence type="ECO:0000256" key="3">
    <source>
        <dbReference type="ARBA" id="ARBA00022723"/>
    </source>
</evidence>
<feature type="domain" description="TauD/TfdA-like" evidence="8">
    <location>
        <begin position="20"/>
        <end position="87"/>
    </location>
</feature>
<dbReference type="STRING" id="68775.A0A5C3MB36"/>
<keyword evidence="6" id="KW-0408">Iron</keyword>
<dbReference type="GO" id="GO:0051213">
    <property type="term" value="F:dioxygenase activity"/>
    <property type="evidence" value="ECO:0007669"/>
    <property type="project" value="UniProtKB-KW"/>
</dbReference>
<evidence type="ECO:0000256" key="4">
    <source>
        <dbReference type="ARBA" id="ARBA00022964"/>
    </source>
</evidence>
<dbReference type="SUPFAM" id="SSF51197">
    <property type="entry name" value="Clavaminate synthase-like"/>
    <property type="match status" value="1"/>
</dbReference>
<evidence type="ECO:0000256" key="2">
    <source>
        <dbReference type="ARBA" id="ARBA00005896"/>
    </source>
</evidence>
<keyword evidence="3" id="KW-0479">Metal-binding</keyword>
<evidence type="ECO:0000256" key="5">
    <source>
        <dbReference type="ARBA" id="ARBA00023002"/>
    </source>
</evidence>
<dbReference type="InterPro" id="IPR003819">
    <property type="entry name" value="TauD/TfdA-like"/>
</dbReference>
<evidence type="ECO:0000256" key="6">
    <source>
        <dbReference type="ARBA" id="ARBA00023004"/>
    </source>
</evidence>
<name>A0A5C3MB36_9AGAR</name>
<dbReference type="EMBL" id="ML213593">
    <property type="protein sequence ID" value="TFK42107.1"/>
    <property type="molecule type" value="Genomic_DNA"/>
</dbReference>
<comment type="cofactor">
    <cofactor evidence="1">
        <name>Fe(2+)</name>
        <dbReference type="ChEBI" id="CHEBI:29033"/>
    </cofactor>
</comment>
<keyword evidence="5" id="KW-0560">Oxidoreductase</keyword>
<protein>
    <recommendedName>
        <fullName evidence="8">TauD/TfdA-like domain-containing protein</fullName>
    </recommendedName>
</protein>
<dbReference type="OrthoDB" id="93019at2759"/>
<evidence type="ECO:0000259" key="8">
    <source>
        <dbReference type="Pfam" id="PF02668"/>
    </source>
</evidence>
<sequence length="93" mass="10312">MTIELIPLPLPATADASKFAEFGREVKGLKAGELSPEEFKEIEQALYKHSALLFRDTKLTPEQQYALTKAFDPQSESYGHGNNKSCPSGRKGR</sequence>
<gene>
    <name evidence="9" type="ORF">BDQ12DRAFT_353516</name>
</gene>
<keyword evidence="10" id="KW-1185">Reference proteome</keyword>
<dbReference type="Proteomes" id="UP000308652">
    <property type="component" value="Unassembled WGS sequence"/>
</dbReference>
<evidence type="ECO:0000313" key="9">
    <source>
        <dbReference type="EMBL" id="TFK42107.1"/>
    </source>
</evidence>
<dbReference type="PANTHER" id="PTHR43779">
    <property type="entry name" value="DIOXYGENASE RV0097-RELATED"/>
    <property type="match status" value="1"/>
</dbReference>
<reference evidence="9 10" key="1">
    <citation type="journal article" date="2019" name="Nat. Ecol. Evol.">
        <title>Megaphylogeny resolves global patterns of mushroom evolution.</title>
        <authorList>
            <person name="Varga T."/>
            <person name="Krizsan K."/>
            <person name="Foldi C."/>
            <person name="Dima B."/>
            <person name="Sanchez-Garcia M."/>
            <person name="Sanchez-Ramirez S."/>
            <person name="Szollosi G.J."/>
            <person name="Szarkandi J.G."/>
            <person name="Papp V."/>
            <person name="Albert L."/>
            <person name="Andreopoulos W."/>
            <person name="Angelini C."/>
            <person name="Antonin V."/>
            <person name="Barry K.W."/>
            <person name="Bougher N.L."/>
            <person name="Buchanan P."/>
            <person name="Buyck B."/>
            <person name="Bense V."/>
            <person name="Catcheside P."/>
            <person name="Chovatia M."/>
            <person name="Cooper J."/>
            <person name="Damon W."/>
            <person name="Desjardin D."/>
            <person name="Finy P."/>
            <person name="Geml J."/>
            <person name="Haridas S."/>
            <person name="Hughes K."/>
            <person name="Justo A."/>
            <person name="Karasinski D."/>
            <person name="Kautmanova I."/>
            <person name="Kiss B."/>
            <person name="Kocsube S."/>
            <person name="Kotiranta H."/>
            <person name="LaButti K.M."/>
            <person name="Lechner B.E."/>
            <person name="Liimatainen K."/>
            <person name="Lipzen A."/>
            <person name="Lukacs Z."/>
            <person name="Mihaltcheva S."/>
            <person name="Morgado L.N."/>
            <person name="Niskanen T."/>
            <person name="Noordeloos M.E."/>
            <person name="Ohm R.A."/>
            <person name="Ortiz-Santana B."/>
            <person name="Ovrebo C."/>
            <person name="Racz N."/>
            <person name="Riley R."/>
            <person name="Savchenko A."/>
            <person name="Shiryaev A."/>
            <person name="Soop K."/>
            <person name="Spirin V."/>
            <person name="Szebenyi C."/>
            <person name="Tomsovsky M."/>
            <person name="Tulloss R.E."/>
            <person name="Uehling J."/>
            <person name="Grigoriev I.V."/>
            <person name="Vagvolgyi C."/>
            <person name="Papp T."/>
            <person name="Martin F.M."/>
            <person name="Miettinen O."/>
            <person name="Hibbett D.S."/>
            <person name="Nagy L.G."/>
        </authorList>
    </citation>
    <scope>NUCLEOTIDE SEQUENCE [LARGE SCALE GENOMIC DNA]</scope>
    <source>
        <strain evidence="9 10">CBS 166.37</strain>
    </source>
</reference>
<organism evidence="9 10">
    <name type="scientific">Crucibulum laeve</name>
    <dbReference type="NCBI Taxonomy" id="68775"/>
    <lineage>
        <taxon>Eukaryota</taxon>
        <taxon>Fungi</taxon>
        <taxon>Dikarya</taxon>
        <taxon>Basidiomycota</taxon>
        <taxon>Agaricomycotina</taxon>
        <taxon>Agaricomycetes</taxon>
        <taxon>Agaricomycetidae</taxon>
        <taxon>Agaricales</taxon>
        <taxon>Agaricineae</taxon>
        <taxon>Nidulariaceae</taxon>
        <taxon>Crucibulum</taxon>
    </lineage>
</organism>
<evidence type="ECO:0000256" key="1">
    <source>
        <dbReference type="ARBA" id="ARBA00001954"/>
    </source>
</evidence>
<dbReference type="GO" id="GO:0046872">
    <property type="term" value="F:metal ion binding"/>
    <property type="evidence" value="ECO:0007669"/>
    <property type="project" value="UniProtKB-KW"/>
</dbReference>
<accession>A0A5C3MB36</accession>
<feature type="compositionally biased region" description="Polar residues" evidence="7">
    <location>
        <begin position="74"/>
        <end position="86"/>
    </location>
</feature>
<dbReference type="InterPro" id="IPR051178">
    <property type="entry name" value="TfdA_dioxygenase"/>
</dbReference>
<comment type="similarity">
    <text evidence="2">Belongs to the TfdA dioxygenase family.</text>
</comment>
<dbReference type="Pfam" id="PF02668">
    <property type="entry name" value="TauD"/>
    <property type="match status" value="1"/>
</dbReference>
<dbReference type="AlphaFoldDB" id="A0A5C3MB36"/>
<feature type="region of interest" description="Disordered" evidence="7">
    <location>
        <begin position="70"/>
        <end position="93"/>
    </location>
</feature>
<dbReference type="PANTHER" id="PTHR43779:SF2">
    <property type="entry name" value="ALPHA-KETOGLUTARATE-DEPENDENT XANTHINE DIOXYGENASE XAN1"/>
    <property type="match status" value="1"/>
</dbReference>